<dbReference type="BioCyc" id="MSMI420247:GHWZ-1265-MONOMER"/>
<evidence type="ECO:0000313" key="9">
    <source>
        <dbReference type="Proteomes" id="UP000001992"/>
    </source>
</evidence>
<dbReference type="PIRSF" id="PIRSF006603">
    <property type="entry name" value="DinF"/>
    <property type="match status" value="1"/>
</dbReference>
<feature type="transmembrane region" description="Helical" evidence="7">
    <location>
        <begin position="243"/>
        <end position="269"/>
    </location>
</feature>
<evidence type="ECO:0000256" key="4">
    <source>
        <dbReference type="ARBA" id="ARBA00022692"/>
    </source>
</evidence>
<keyword evidence="5 7" id="KW-1133">Transmembrane helix</keyword>
<keyword evidence="3" id="KW-1003">Cell membrane</keyword>
<keyword evidence="6 7" id="KW-0472">Membrane</keyword>
<dbReference type="InterPro" id="IPR048279">
    <property type="entry name" value="MdtK-like"/>
</dbReference>
<name>A5UMK6_METS3</name>
<dbReference type="GO" id="GO:0042910">
    <property type="term" value="F:xenobiotic transmembrane transporter activity"/>
    <property type="evidence" value="ECO:0007669"/>
    <property type="project" value="InterPro"/>
</dbReference>
<comment type="subcellular location">
    <subcellularLocation>
        <location evidence="1">Cell membrane</location>
        <topology evidence="1">Multi-pass membrane protein</topology>
    </subcellularLocation>
</comment>
<evidence type="ECO:0000313" key="8">
    <source>
        <dbReference type="EMBL" id="ABQ87434.1"/>
    </source>
</evidence>
<feature type="transmembrane region" description="Helical" evidence="7">
    <location>
        <begin position="58"/>
        <end position="82"/>
    </location>
</feature>
<dbReference type="CDD" id="cd13147">
    <property type="entry name" value="MATE_MJ0709_like"/>
    <property type="match status" value="1"/>
</dbReference>
<feature type="transmembrane region" description="Helical" evidence="7">
    <location>
        <begin position="143"/>
        <end position="163"/>
    </location>
</feature>
<dbReference type="PANTHER" id="PTHR43549:SF2">
    <property type="entry name" value="MULTIDRUG RESISTANCE PROTEIN NORM-RELATED"/>
    <property type="match status" value="1"/>
</dbReference>
<dbReference type="EnsemblBacteria" id="ABQ87434">
    <property type="protein sequence ID" value="ABQ87434"/>
    <property type="gene ID" value="Msm_1229"/>
</dbReference>
<evidence type="ECO:0000256" key="7">
    <source>
        <dbReference type="SAM" id="Phobius"/>
    </source>
</evidence>
<dbReference type="Proteomes" id="UP000001992">
    <property type="component" value="Chromosome"/>
</dbReference>
<evidence type="ECO:0000256" key="6">
    <source>
        <dbReference type="ARBA" id="ARBA00023136"/>
    </source>
</evidence>
<dbReference type="InterPro" id="IPR002528">
    <property type="entry name" value="MATE_fam"/>
</dbReference>
<organism evidence="8 9">
    <name type="scientific">Methanobrevibacter smithii (strain ATCC 35061 / DSM 861 / OCM 144 / PS)</name>
    <dbReference type="NCBI Taxonomy" id="420247"/>
    <lineage>
        <taxon>Archaea</taxon>
        <taxon>Methanobacteriati</taxon>
        <taxon>Methanobacteriota</taxon>
        <taxon>Methanomada group</taxon>
        <taxon>Methanobacteria</taxon>
        <taxon>Methanobacteriales</taxon>
        <taxon>Methanobacteriaceae</taxon>
        <taxon>Methanobrevibacter</taxon>
    </lineage>
</organism>
<keyword evidence="9" id="KW-1185">Reference proteome</keyword>
<evidence type="ECO:0000256" key="3">
    <source>
        <dbReference type="ARBA" id="ARBA00022475"/>
    </source>
</evidence>
<dbReference type="NCBIfam" id="TIGR00797">
    <property type="entry name" value="matE"/>
    <property type="match status" value="1"/>
</dbReference>
<evidence type="ECO:0000256" key="1">
    <source>
        <dbReference type="ARBA" id="ARBA00004651"/>
    </source>
</evidence>
<dbReference type="GO" id="GO:0015297">
    <property type="term" value="F:antiporter activity"/>
    <property type="evidence" value="ECO:0007669"/>
    <property type="project" value="InterPro"/>
</dbReference>
<keyword evidence="4 7" id="KW-0812">Transmembrane</keyword>
<dbReference type="EMBL" id="CP000678">
    <property type="protein sequence ID" value="ABQ87434.1"/>
    <property type="molecule type" value="Genomic_DNA"/>
</dbReference>
<dbReference type="Pfam" id="PF01554">
    <property type="entry name" value="MatE"/>
    <property type="match status" value="2"/>
</dbReference>
<feature type="transmembrane region" description="Helical" evidence="7">
    <location>
        <begin position="103"/>
        <end position="123"/>
    </location>
</feature>
<reference evidence="8 9" key="1">
    <citation type="journal article" date="2007" name="Proc. Natl. Acad. Sci. U.S.A.">
        <title>Genomic and metabolic adaptations of Methanobrevibacter smithii to the human gut.</title>
        <authorList>
            <person name="Samuel B.S."/>
            <person name="Hansen E.E."/>
            <person name="Manchester J.K."/>
            <person name="Coutinho P.M."/>
            <person name="Henrissat B."/>
            <person name="Fulton R."/>
            <person name="Latreille P."/>
            <person name="Kim K."/>
            <person name="Wilson R.K."/>
            <person name="Gordon J.I."/>
        </authorList>
    </citation>
    <scope>NUCLEOTIDE SEQUENCE [LARGE SCALE GENOMIC DNA]</scope>
    <source>
        <strain evidence="9">ATCC 35061 / DSM 861 / OCM 144 / PS</strain>
    </source>
</reference>
<evidence type="ECO:0000256" key="2">
    <source>
        <dbReference type="ARBA" id="ARBA00022448"/>
    </source>
</evidence>
<feature type="transmembrane region" description="Helical" evidence="7">
    <location>
        <begin position="201"/>
        <end position="222"/>
    </location>
</feature>
<feature type="transmembrane region" description="Helical" evidence="7">
    <location>
        <begin position="326"/>
        <end position="353"/>
    </location>
</feature>
<protein>
    <submittedName>
        <fullName evidence="8">Na+-driven multidrug efflux pump</fullName>
    </submittedName>
</protein>
<feature type="transmembrane region" description="Helical" evidence="7">
    <location>
        <begin position="289"/>
        <end position="314"/>
    </location>
</feature>
<dbReference type="PANTHER" id="PTHR43549">
    <property type="entry name" value="MULTIDRUG RESISTANCE PROTEIN YPNP-RELATED"/>
    <property type="match status" value="1"/>
</dbReference>
<dbReference type="STRING" id="420247.Msm_1229"/>
<dbReference type="HOGENOM" id="CLU_012893_0_1_2"/>
<dbReference type="AlphaFoldDB" id="A5UMK6"/>
<dbReference type="eggNOG" id="arCOG01731">
    <property type="taxonomic scope" value="Archaea"/>
</dbReference>
<sequence>MQELRWKMSGNSNVEILRGDPKKAINKLAYPIIGSLLLVMLNNIIDSVWVAGLGSDPLAAIGYITPLFMILVGVGNGIGAGANSLISRFIGAKDKKGADSATAHSLILSIIISIGFMVLFIAILDPILKIMGASEVLNYCKEYGVVLFIWTFSLVIPAIIGGIFRAEGDVNRATLPLAVTAIANMILDPIFIYGLNQGLAGAAMATGIAGLIGLLMQIYWIYVKKNTYLSYSLKNFKNNMKMYADILAVGIPASLEQLIMAILAIIVNFLLTVVAGTTAVAVYTAGWRIISVGIIPAVGVGTAAVTVAGVSYGARNYDKIKTTVRYAVKLGFIVSLITCILIHVFAGQIAYIFSYSSNSSQLAPLITKFLQLMCLFVLFVPFGATAANVFQGLGKGTVSLGLTIMREFILVLLFACLFAFPLGLGEIGVYIGMLAGGFIGSIIAYIIIEIYVKRLIGGQKHGA</sequence>
<dbReference type="GO" id="GO:0005886">
    <property type="term" value="C:plasma membrane"/>
    <property type="evidence" value="ECO:0007669"/>
    <property type="project" value="UniProtKB-SubCell"/>
</dbReference>
<gene>
    <name evidence="8" type="ordered locus">Msm_1229</name>
</gene>
<evidence type="ECO:0000256" key="5">
    <source>
        <dbReference type="ARBA" id="ARBA00022989"/>
    </source>
</evidence>
<proteinExistence type="predicted"/>
<feature type="transmembrane region" description="Helical" evidence="7">
    <location>
        <begin position="365"/>
        <end position="387"/>
    </location>
</feature>
<accession>A5UMK6</accession>
<dbReference type="InterPro" id="IPR052031">
    <property type="entry name" value="Membrane_Transporter-Flippase"/>
</dbReference>
<feature type="transmembrane region" description="Helical" evidence="7">
    <location>
        <begin position="408"/>
        <end position="424"/>
    </location>
</feature>
<feature type="transmembrane region" description="Helical" evidence="7">
    <location>
        <begin position="430"/>
        <end position="452"/>
    </location>
</feature>
<feature type="transmembrane region" description="Helical" evidence="7">
    <location>
        <begin position="175"/>
        <end position="195"/>
    </location>
</feature>
<feature type="transmembrane region" description="Helical" evidence="7">
    <location>
        <begin position="28"/>
        <end position="52"/>
    </location>
</feature>
<dbReference type="KEGG" id="msi:Msm_1229"/>
<dbReference type="PATRIC" id="fig|420247.28.peg.1228"/>
<keyword evidence="2" id="KW-0813">Transport</keyword>